<dbReference type="AlphaFoldDB" id="A0A6M3L1Z8"/>
<dbReference type="EMBL" id="MT142788">
    <property type="protein sequence ID" value="QJA88556.1"/>
    <property type="molecule type" value="Genomic_DNA"/>
</dbReference>
<protein>
    <submittedName>
        <fullName evidence="1">Uncharacterized protein</fullName>
    </submittedName>
</protein>
<name>A0A6M3L1Z8_9ZZZZ</name>
<gene>
    <name evidence="1" type="ORF">MM415B02738_0004</name>
</gene>
<sequence>MSDEGRQAAATACATYLRADGVVMVDDVEQKIHQWWHGRKHEQVAAIGPDIVTLITDIRALAKGGEWVCQGTEDPRCFDCGLLMSDDGWADLVVSHEMWLRLSPTGDEGGLLCPTCMVRAAKRKGVECQAVFRSGPFDYRGEIDDENA</sequence>
<accession>A0A6M3L1Z8</accession>
<proteinExistence type="predicted"/>
<evidence type="ECO:0000313" key="1">
    <source>
        <dbReference type="EMBL" id="QJA88556.1"/>
    </source>
</evidence>
<reference evidence="1" key="1">
    <citation type="submission" date="2020-03" db="EMBL/GenBank/DDBJ databases">
        <title>The deep terrestrial virosphere.</title>
        <authorList>
            <person name="Holmfeldt K."/>
            <person name="Nilsson E."/>
            <person name="Simone D."/>
            <person name="Lopez-Fernandez M."/>
            <person name="Wu X."/>
            <person name="de Brujin I."/>
            <person name="Lundin D."/>
            <person name="Andersson A."/>
            <person name="Bertilsson S."/>
            <person name="Dopson M."/>
        </authorList>
    </citation>
    <scope>NUCLEOTIDE SEQUENCE</scope>
    <source>
        <strain evidence="1">MM415B02738</strain>
    </source>
</reference>
<organism evidence="1">
    <name type="scientific">viral metagenome</name>
    <dbReference type="NCBI Taxonomy" id="1070528"/>
    <lineage>
        <taxon>unclassified sequences</taxon>
        <taxon>metagenomes</taxon>
        <taxon>organismal metagenomes</taxon>
    </lineage>
</organism>